<keyword evidence="2" id="KW-1185">Reference proteome</keyword>
<proteinExistence type="predicted"/>
<dbReference type="AlphaFoldDB" id="A0A914NBT2"/>
<name>A0A914NBT2_MELIC</name>
<keyword evidence="1" id="KW-0732">Signal</keyword>
<evidence type="ECO:0000256" key="1">
    <source>
        <dbReference type="SAM" id="SignalP"/>
    </source>
</evidence>
<feature type="signal peptide" evidence="1">
    <location>
        <begin position="1"/>
        <end position="23"/>
    </location>
</feature>
<organism evidence="2 3">
    <name type="scientific">Meloidogyne incognita</name>
    <name type="common">Southern root-knot nematode worm</name>
    <name type="synonym">Oxyuris incognita</name>
    <dbReference type="NCBI Taxonomy" id="6306"/>
    <lineage>
        <taxon>Eukaryota</taxon>
        <taxon>Metazoa</taxon>
        <taxon>Ecdysozoa</taxon>
        <taxon>Nematoda</taxon>
        <taxon>Chromadorea</taxon>
        <taxon>Rhabditida</taxon>
        <taxon>Tylenchina</taxon>
        <taxon>Tylenchomorpha</taxon>
        <taxon>Tylenchoidea</taxon>
        <taxon>Meloidogynidae</taxon>
        <taxon>Meloidogyninae</taxon>
        <taxon>Meloidogyne</taxon>
        <taxon>Meloidogyne incognita group</taxon>
    </lineage>
</organism>
<accession>A0A914NBT2</accession>
<dbReference type="WBParaSite" id="Minc3s04770g36973">
    <property type="protein sequence ID" value="Minc3s04770g36973"/>
    <property type="gene ID" value="Minc3s04770g36973"/>
</dbReference>
<evidence type="ECO:0000313" key="3">
    <source>
        <dbReference type="WBParaSite" id="Minc3s04770g36973"/>
    </source>
</evidence>
<sequence>MKFLSQFILFLAFILILSTFITAEMNVEIEIENGESGGRFRRWGHWGHHGGGGHHWGWGRR</sequence>
<protein>
    <submittedName>
        <fullName evidence="3">Candidate secreted effector</fullName>
    </submittedName>
</protein>
<reference evidence="3" key="1">
    <citation type="submission" date="2022-11" db="UniProtKB">
        <authorList>
            <consortium name="WormBaseParasite"/>
        </authorList>
    </citation>
    <scope>IDENTIFICATION</scope>
</reference>
<feature type="chain" id="PRO_5037609032" evidence="1">
    <location>
        <begin position="24"/>
        <end position="61"/>
    </location>
</feature>
<evidence type="ECO:0000313" key="2">
    <source>
        <dbReference type="Proteomes" id="UP000887563"/>
    </source>
</evidence>
<dbReference type="Proteomes" id="UP000887563">
    <property type="component" value="Unplaced"/>
</dbReference>